<dbReference type="AlphaFoldDB" id="A0A0K9PH02"/>
<dbReference type="InterPro" id="IPR007757">
    <property type="entry name" value="MT-A70-like"/>
</dbReference>
<feature type="region of interest" description="Disordered" evidence="2">
    <location>
        <begin position="735"/>
        <end position="755"/>
    </location>
</feature>
<dbReference type="OMA" id="PESAQYQ"/>
<dbReference type="PANTHER" id="PTHR12829">
    <property type="entry name" value="N6-ADENOSINE-METHYLTRANSFERASE"/>
    <property type="match status" value="1"/>
</dbReference>
<protein>
    <submittedName>
        <fullName evidence="3">Methyltransferase like 3</fullName>
    </submittedName>
</protein>
<feature type="region of interest" description="Disordered" evidence="2">
    <location>
        <begin position="333"/>
        <end position="352"/>
    </location>
</feature>
<dbReference type="EMBL" id="LFYR01000857">
    <property type="protein sequence ID" value="KMZ68226.1"/>
    <property type="molecule type" value="Genomic_DNA"/>
</dbReference>
<dbReference type="GO" id="GO:0016556">
    <property type="term" value="P:mRNA modification"/>
    <property type="evidence" value="ECO:0000318"/>
    <property type="project" value="GO_Central"/>
</dbReference>
<keyword evidence="3" id="KW-0808">Transferase</keyword>
<gene>
    <name evidence="3" type="ORF">ZOSMA_246G00180</name>
</gene>
<dbReference type="PANTHER" id="PTHR12829:SF2">
    <property type="entry name" value="N6-ADENOSINE-METHYLTRANSFERASE MT-A70-LIKE"/>
    <property type="match status" value="1"/>
</dbReference>
<reference evidence="4" key="1">
    <citation type="journal article" date="2016" name="Nature">
        <title>The genome of the seagrass Zostera marina reveals angiosperm adaptation to the sea.</title>
        <authorList>
            <person name="Olsen J.L."/>
            <person name="Rouze P."/>
            <person name="Verhelst B."/>
            <person name="Lin Y.-C."/>
            <person name="Bayer T."/>
            <person name="Collen J."/>
            <person name="Dattolo E."/>
            <person name="De Paoli E."/>
            <person name="Dittami S."/>
            <person name="Maumus F."/>
            <person name="Michel G."/>
            <person name="Kersting A."/>
            <person name="Lauritano C."/>
            <person name="Lohaus R."/>
            <person name="Toepel M."/>
            <person name="Tonon T."/>
            <person name="Vanneste K."/>
            <person name="Amirebrahimi M."/>
            <person name="Brakel J."/>
            <person name="Bostroem C."/>
            <person name="Chovatia M."/>
            <person name="Grimwood J."/>
            <person name="Jenkins J.W."/>
            <person name="Jueterbock A."/>
            <person name="Mraz A."/>
            <person name="Stam W.T."/>
            <person name="Tice H."/>
            <person name="Bornberg-Bauer E."/>
            <person name="Green P.J."/>
            <person name="Pearson G.A."/>
            <person name="Procaccini G."/>
            <person name="Duarte C.M."/>
            <person name="Schmutz J."/>
            <person name="Reusch T.B.H."/>
            <person name="Van de Peer Y."/>
        </authorList>
    </citation>
    <scope>NUCLEOTIDE SEQUENCE [LARGE SCALE GENOMIC DNA]</scope>
    <source>
        <strain evidence="4">cv. Finnish</strain>
    </source>
</reference>
<feature type="region of interest" description="Disordered" evidence="2">
    <location>
        <begin position="1"/>
        <end position="20"/>
    </location>
</feature>
<proteinExistence type="inferred from homology"/>
<dbReference type="GO" id="GO:0032259">
    <property type="term" value="P:methylation"/>
    <property type="evidence" value="ECO:0007669"/>
    <property type="project" value="UniProtKB-KW"/>
</dbReference>
<comment type="similarity">
    <text evidence="1">Belongs to the MT-A70-like family.</text>
</comment>
<dbReference type="OrthoDB" id="10262526at2759"/>
<dbReference type="GO" id="GO:0008168">
    <property type="term" value="F:methyltransferase activity"/>
    <property type="evidence" value="ECO:0000318"/>
    <property type="project" value="GO_Central"/>
</dbReference>
<feature type="compositionally biased region" description="Polar residues" evidence="2">
    <location>
        <begin position="89"/>
        <end position="101"/>
    </location>
</feature>
<dbReference type="Proteomes" id="UP000036987">
    <property type="component" value="Unassembled WGS sequence"/>
</dbReference>
<keyword evidence="4" id="KW-1185">Reference proteome</keyword>
<accession>A0A0K9PH02</accession>
<dbReference type="GO" id="GO:0005634">
    <property type="term" value="C:nucleus"/>
    <property type="evidence" value="ECO:0000318"/>
    <property type="project" value="GO_Central"/>
</dbReference>
<sequence>MLSAAMESHRPDGDILTANGGDDISVMKEMTKEIQQRIESVRSTHHGLISSLQTLVPDLVSSLDTSLQLISAFNNRPFVPTPNPNPPNESASPITSRNPNLRPSADSKFVSRHSAEFSFPLQQSNLVSFDDSVGENRLSVVRTMVAVCLLERVPFTSIDSTAILRKIEGEKSSSTDSEKAALIDLGGESGTISAVETALRYIADENSGVELDEFTVSGKTRIMVLGIDRNRLLKELPETAQQQQMESGVGTDNQSQSMAISGVNADSGLSSLMPQPSPDTWMGPGSDPHMSGMMHMYHGGGPMGPMMGIRSGPRGMSLMGMPRMMGMPPLHRQPTGQCGSSPVLPKPKSEEDDMKDLEVLLSKKSFRESQKSKTGEELLDLIHRPTARETAVAAKFKTKGGSQLKEYCTNLTKEDCRRQTGSFIACEKVHFRRIIAPHTDMSLGDCSFLDTCRHMKTCKYVHYELDPTPDVPSMMMGASNFPPRPLKQRPEYCSEVELGEPQWINCDIRNFRMDILGQFGVIMADPPWDIHMELPYGTMADDEMRTLNVPALQTDGLIFLWVTGRAMELGRECLELWGYKRVEEIIWVKTNQLQRIIRTGRTGHWLNHSKEHCLVGLKGSPLVNRNIDTDVLVAEVRETSRKPDEMYSLLERISPRTRKLELFARMHNTHAGWMSLGNQLNGARLVDEGLRARFKAAYPEIEIQPASPPRTYNSMDVDSNATPLRSPFTNMVESSQHEAYTSEEKPSAPDVEMVC</sequence>
<organism evidence="3 4">
    <name type="scientific">Zostera marina</name>
    <name type="common">Eelgrass</name>
    <dbReference type="NCBI Taxonomy" id="29655"/>
    <lineage>
        <taxon>Eukaryota</taxon>
        <taxon>Viridiplantae</taxon>
        <taxon>Streptophyta</taxon>
        <taxon>Embryophyta</taxon>
        <taxon>Tracheophyta</taxon>
        <taxon>Spermatophyta</taxon>
        <taxon>Magnoliopsida</taxon>
        <taxon>Liliopsida</taxon>
        <taxon>Zosteraceae</taxon>
        <taxon>Zostera</taxon>
    </lineage>
</organism>
<evidence type="ECO:0000256" key="2">
    <source>
        <dbReference type="SAM" id="MobiDB-lite"/>
    </source>
</evidence>
<dbReference type="SUPFAM" id="SSF53335">
    <property type="entry name" value="S-adenosyl-L-methionine-dependent methyltransferases"/>
    <property type="match status" value="1"/>
</dbReference>
<dbReference type="Pfam" id="PF05063">
    <property type="entry name" value="MT-A70"/>
    <property type="match status" value="1"/>
</dbReference>
<feature type="region of interest" description="Disordered" evidence="2">
    <location>
        <begin position="77"/>
        <end position="106"/>
    </location>
</feature>
<evidence type="ECO:0000313" key="3">
    <source>
        <dbReference type="EMBL" id="KMZ68226.1"/>
    </source>
</evidence>
<dbReference type="STRING" id="29655.A0A0K9PH02"/>
<name>A0A0K9PH02_ZOSMR</name>
<keyword evidence="3" id="KW-0489">Methyltransferase</keyword>
<dbReference type="PROSITE" id="PS51143">
    <property type="entry name" value="MT_A70"/>
    <property type="match status" value="1"/>
</dbReference>
<evidence type="ECO:0000256" key="1">
    <source>
        <dbReference type="PROSITE-ProRule" id="PRU00489"/>
    </source>
</evidence>
<comment type="caution">
    <text evidence="3">The sequence shown here is derived from an EMBL/GenBank/DDBJ whole genome shotgun (WGS) entry which is preliminary data.</text>
</comment>
<dbReference type="InterPro" id="IPR029063">
    <property type="entry name" value="SAM-dependent_MTases_sf"/>
</dbReference>
<evidence type="ECO:0000313" key="4">
    <source>
        <dbReference type="Proteomes" id="UP000036987"/>
    </source>
</evidence>